<proteinExistence type="predicted"/>
<name>A0A0D7KA97_9BURK</name>
<dbReference type="Proteomes" id="UP000032566">
    <property type="component" value="Unassembled WGS sequence"/>
</dbReference>
<keyword evidence="2" id="KW-1185">Reference proteome</keyword>
<dbReference type="PATRIC" id="fig|80878.5.peg.531"/>
<accession>A0A0D7KA97</accession>
<evidence type="ECO:0000313" key="1">
    <source>
        <dbReference type="EMBL" id="KJA11291.1"/>
    </source>
</evidence>
<reference evidence="1 2" key="1">
    <citation type="submission" date="2014-12" db="EMBL/GenBank/DDBJ databases">
        <title>Isolation of bacteria from lake water.</title>
        <authorList>
            <person name="Sheng K.-Y."/>
            <person name="Chin P.-S."/>
            <person name="Chan K.-G."/>
            <person name="Tan G.S."/>
        </authorList>
    </citation>
    <scope>NUCLEOTIDE SEQUENCE [LARGE SCALE GENOMIC DNA]</scope>
    <source>
        <strain evidence="1 2">KY4</strain>
    </source>
</reference>
<evidence type="ECO:0000313" key="2">
    <source>
        <dbReference type="Proteomes" id="UP000032566"/>
    </source>
</evidence>
<organism evidence="1 2">
    <name type="scientific">Acidovorax temperans</name>
    <dbReference type="NCBI Taxonomy" id="80878"/>
    <lineage>
        <taxon>Bacteria</taxon>
        <taxon>Pseudomonadati</taxon>
        <taxon>Pseudomonadota</taxon>
        <taxon>Betaproteobacteria</taxon>
        <taxon>Burkholderiales</taxon>
        <taxon>Comamonadaceae</taxon>
        <taxon>Acidovorax</taxon>
    </lineage>
</organism>
<dbReference type="AlphaFoldDB" id="A0A0D7KA97"/>
<protein>
    <submittedName>
        <fullName evidence="1">Uncharacterized protein</fullName>
    </submittedName>
</protein>
<sequence length="229" mass="24747">MDAADALASREYAASMGRLMASGKIAAPTAGPSLVLPGGSFGIRRDRNIVADERGAQSRFAYAMGNDPASRQRAAQLQQINAQQQGETNRTMIRARSDADRTAVERGKLSLAKIAAGYDNKARERLDRAQSDLESAKTPEAQRTARDRLLALAGKAPQNEWALQVTPTTKNLDGSTTQGSIFRYNKTTGETVRVDEGQPKTAAQFEIGKTYVDGNGRRAVYTAQGWKPS</sequence>
<dbReference type="EMBL" id="JXYQ01000017">
    <property type="protein sequence ID" value="KJA11291.1"/>
    <property type="molecule type" value="Genomic_DNA"/>
</dbReference>
<gene>
    <name evidence="1" type="ORF">RP29_06080</name>
</gene>
<dbReference type="RefSeq" id="WP_044396781.1">
    <property type="nucleotide sequence ID" value="NZ_JXYQ01000017.1"/>
</dbReference>
<comment type="caution">
    <text evidence="1">The sequence shown here is derived from an EMBL/GenBank/DDBJ whole genome shotgun (WGS) entry which is preliminary data.</text>
</comment>